<dbReference type="PANTHER" id="PTHR33164">
    <property type="entry name" value="TRANSCRIPTIONAL REGULATOR, MARR FAMILY"/>
    <property type="match status" value="1"/>
</dbReference>
<dbReference type="InterPro" id="IPR036388">
    <property type="entry name" value="WH-like_DNA-bd_sf"/>
</dbReference>
<dbReference type="GO" id="GO:0003700">
    <property type="term" value="F:DNA-binding transcription factor activity"/>
    <property type="evidence" value="ECO:0007669"/>
    <property type="project" value="InterPro"/>
</dbReference>
<dbReference type="AlphaFoldDB" id="A0A420ETY9"/>
<organism evidence="5 6">
    <name type="scientific">Micromonospora globbae</name>
    <dbReference type="NCBI Taxonomy" id="1894969"/>
    <lineage>
        <taxon>Bacteria</taxon>
        <taxon>Bacillati</taxon>
        <taxon>Actinomycetota</taxon>
        <taxon>Actinomycetes</taxon>
        <taxon>Micromonosporales</taxon>
        <taxon>Micromonosporaceae</taxon>
        <taxon>Micromonospora</taxon>
    </lineage>
</organism>
<evidence type="ECO:0000256" key="2">
    <source>
        <dbReference type="ARBA" id="ARBA00023125"/>
    </source>
</evidence>
<dbReference type="SMART" id="SM00347">
    <property type="entry name" value="HTH_MARR"/>
    <property type="match status" value="1"/>
</dbReference>
<dbReference type="InterPro" id="IPR023187">
    <property type="entry name" value="Tscrpt_reg_MarR-type_CS"/>
</dbReference>
<dbReference type="EMBL" id="RAQQ01000026">
    <property type="protein sequence ID" value="RKF24176.1"/>
    <property type="molecule type" value="Genomic_DNA"/>
</dbReference>
<evidence type="ECO:0000313" key="6">
    <source>
        <dbReference type="Proteomes" id="UP000285744"/>
    </source>
</evidence>
<evidence type="ECO:0000256" key="1">
    <source>
        <dbReference type="ARBA" id="ARBA00023015"/>
    </source>
</evidence>
<protein>
    <submittedName>
        <fullName evidence="5">MarR family transcriptional regulator</fullName>
    </submittedName>
</protein>
<dbReference type="PRINTS" id="PR00598">
    <property type="entry name" value="HTHMARR"/>
</dbReference>
<evidence type="ECO:0000259" key="4">
    <source>
        <dbReference type="PROSITE" id="PS50995"/>
    </source>
</evidence>
<sequence length="155" mass="17084">MSSDVRELVRRMHDFLRSVRLVKQRRADEQPRVPLGAVGILAQIDRLAAGCHARELAMRAQLDPSTVSRAVATLVSHGLVERRPDPSDKRAHVLALTPDGRTALADTYDWYAGVLARALAGWTPDEVAAFNAALHRFTRDIEVALGNNDNLEAAR</sequence>
<dbReference type="InterPro" id="IPR000835">
    <property type="entry name" value="HTH_MarR-typ"/>
</dbReference>
<dbReference type="PANTHER" id="PTHR33164:SF57">
    <property type="entry name" value="MARR-FAMILY TRANSCRIPTIONAL REGULATOR"/>
    <property type="match status" value="1"/>
</dbReference>
<evidence type="ECO:0000256" key="3">
    <source>
        <dbReference type="ARBA" id="ARBA00023163"/>
    </source>
</evidence>
<dbReference type="OrthoDB" id="5148120at2"/>
<dbReference type="PROSITE" id="PS50995">
    <property type="entry name" value="HTH_MARR_2"/>
    <property type="match status" value="1"/>
</dbReference>
<dbReference type="SUPFAM" id="SSF46785">
    <property type="entry name" value="Winged helix' DNA-binding domain"/>
    <property type="match status" value="1"/>
</dbReference>
<reference evidence="5 6" key="1">
    <citation type="journal article" date="2018" name="Int. J. Syst. Evol. Microbiol.">
        <title>Micromonospora globbae sp. nov., an endophytic actinomycete isolated from roots of Globba winitii C. H. Wright.</title>
        <authorList>
            <person name="Kuncharoen N."/>
            <person name="Pittayakhajonwut P."/>
            <person name="Tanasupawat S."/>
        </authorList>
    </citation>
    <scope>NUCLEOTIDE SEQUENCE [LARGE SCALE GENOMIC DNA]</scope>
    <source>
        <strain evidence="5 6">WPS1-2</strain>
    </source>
</reference>
<comment type="caution">
    <text evidence="5">The sequence shown here is derived from an EMBL/GenBank/DDBJ whole genome shotgun (WGS) entry which is preliminary data.</text>
</comment>
<keyword evidence="2" id="KW-0238">DNA-binding</keyword>
<dbReference type="GO" id="GO:0006950">
    <property type="term" value="P:response to stress"/>
    <property type="evidence" value="ECO:0007669"/>
    <property type="project" value="TreeGrafter"/>
</dbReference>
<dbReference type="Proteomes" id="UP000285744">
    <property type="component" value="Unassembled WGS sequence"/>
</dbReference>
<dbReference type="RefSeq" id="WP_120331478.1">
    <property type="nucleotide sequence ID" value="NZ_CP109307.1"/>
</dbReference>
<accession>A0A420ETY9</accession>
<evidence type="ECO:0000313" key="5">
    <source>
        <dbReference type="EMBL" id="RKF24176.1"/>
    </source>
</evidence>
<gene>
    <name evidence="5" type="ORF">D7I43_27470</name>
</gene>
<dbReference type="InterPro" id="IPR036390">
    <property type="entry name" value="WH_DNA-bd_sf"/>
</dbReference>
<feature type="domain" description="HTH marR-type" evidence="4">
    <location>
        <begin position="1"/>
        <end position="139"/>
    </location>
</feature>
<dbReference type="PROSITE" id="PS01117">
    <property type="entry name" value="HTH_MARR_1"/>
    <property type="match status" value="1"/>
</dbReference>
<dbReference type="Gene3D" id="1.10.10.10">
    <property type="entry name" value="Winged helix-like DNA-binding domain superfamily/Winged helix DNA-binding domain"/>
    <property type="match status" value="1"/>
</dbReference>
<dbReference type="GO" id="GO:0003677">
    <property type="term" value="F:DNA binding"/>
    <property type="evidence" value="ECO:0007669"/>
    <property type="project" value="UniProtKB-KW"/>
</dbReference>
<dbReference type="Pfam" id="PF12802">
    <property type="entry name" value="MarR_2"/>
    <property type="match status" value="1"/>
</dbReference>
<proteinExistence type="predicted"/>
<keyword evidence="1" id="KW-0805">Transcription regulation</keyword>
<dbReference type="InterPro" id="IPR039422">
    <property type="entry name" value="MarR/SlyA-like"/>
</dbReference>
<name>A0A420ETY9_9ACTN</name>
<keyword evidence="3" id="KW-0804">Transcription</keyword>